<feature type="transmembrane region" description="Helical" evidence="1">
    <location>
        <begin position="175"/>
        <end position="194"/>
    </location>
</feature>
<name>A0A8K0A3X5_BRALA</name>
<dbReference type="Proteomes" id="UP000838412">
    <property type="component" value="Chromosome 6"/>
</dbReference>
<dbReference type="PANTHER" id="PTHR12242:SF45">
    <property type="entry name" value="MARVEL DOMAIN-CONTAINING PROTEIN"/>
    <property type="match status" value="1"/>
</dbReference>
<reference evidence="2" key="1">
    <citation type="submission" date="2022-01" db="EMBL/GenBank/DDBJ databases">
        <authorList>
            <person name="Braso-Vives M."/>
        </authorList>
    </citation>
    <scope>NUCLEOTIDE SEQUENCE</scope>
</reference>
<feature type="transmembrane region" description="Helical" evidence="1">
    <location>
        <begin position="200"/>
        <end position="220"/>
    </location>
</feature>
<dbReference type="GO" id="GO:0016020">
    <property type="term" value="C:membrane"/>
    <property type="evidence" value="ECO:0007669"/>
    <property type="project" value="TreeGrafter"/>
</dbReference>
<feature type="transmembrane region" description="Helical" evidence="1">
    <location>
        <begin position="97"/>
        <end position="118"/>
    </location>
</feature>
<gene>
    <name evidence="2" type="primary">Hypp3833</name>
    <name evidence="2" type="ORF">BLAG_LOCUS21174</name>
</gene>
<dbReference type="PANTHER" id="PTHR12242">
    <property type="entry name" value="OS02G0130600 PROTEIN-RELATED"/>
    <property type="match status" value="1"/>
</dbReference>
<keyword evidence="1" id="KW-1133">Transmembrane helix</keyword>
<evidence type="ECO:0000256" key="1">
    <source>
        <dbReference type="SAM" id="Phobius"/>
    </source>
</evidence>
<evidence type="ECO:0000313" key="3">
    <source>
        <dbReference type="Proteomes" id="UP000838412"/>
    </source>
</evidence>
<proteinExistence type="predicted"/>
<dbReference type="Pfam" id="PF21534">
    <property type="entry name" value="Rost"/>
    <property type="match status" value="1"/>
</dbReference>
<feature type="transmembrane region" description="Helical" evidence="1">
    <location>
        <begin position="58"/>
        <end position="77"/>
    </location>
</feature>
<evidence type="ECO:0000313" key="2">
    <source>
        <dbReference type="EMBL" id="CAH1268135.1"/>
    </source>
</evidence>
<protein>
    <submittedName>
        <fullName evidence="2">Hypp3833 protein</fullName>
    </submittedName>
</protein>
<keyword evidence="3" id="KW-1185">Reference proteome</keyword>
<dbReference type="AlphaFoldDB" id="A0A8K0A3X5"/>
<sequence length="334" mass="37073">MYRDLVSRLSYIVPPESQLSCFRMSSCREEFSLDALRLRYHDSSVFSRSPWFLGQVGFVVYRALVAALTLAILVYLPVDHYRVLGRSDPWPIALTNWSFTVLTAHMVVALVVCVVEFVSRKGVRPTTVANKSENTGDTDTVQTDPMTEIGHGEDSDVETIQDNCGLAWYHKVHWILHNTSITAAFFVTTLYWTLDSGTVLVSSILEHVVNSIIALLDLLVSGTPVTILNVIYPVAYAAVYAVFYVNYWAAGGKGRDGSTAIYPVIDFGKDPGMASGILVGFVFVAVPAFHFLSYGLYRLRELVVTKIKRRTSPVTTLSSELETTNSRDVHSQVA</sequence>
<feature type="transmembrane region" description="Helical" evidence="1">
    <location>
        <begin position="227"/>
        <end position="249"/>
    </location>
</feature>
<dbReference type="InterPro" id="IPR049352">
    <property type="entry name" value="Rost"/>
</dbReference>
<dbReference type="OrthoDB" id="419711at2759"/>
<feature type="transmembrane region" description="Helical" evidence="1">
    <location>
        <begin position="277"/>
        <end position="299"/>
    </location>
</feature>
<organism evidence="2 3">
    <name type="scientific">Branchiostoma lanceolatum</name>
    <name type="common">Common lancelet</name>
    <name type="synonym">Amphioxus lanceolatum</name>
    <dbReference type="NCBI Taxonomy" id="7740"/>
    <lineage>
        <taxon>Eukaryota</taxon>
        <taxon>Metazoa</taxon>
        <taxon>Chordata</taxon>
        <taxon>Cephalochordata</taxon>
        <taxon>Leptocardii</taxon>
        <taxon>Amphioxiformes</taxon>
        <taxon>Branchiostomatidae</taxon>
        <taxon>Branchiostoma</taxon>
    </lineage>
</organism>
<keyword evidence="1" id="KW-0472">Membrane</keyword>
<accession>A0A8K0A3X5</accession>
<dbReference type="EMBL" id="OV696691">
    <property type="protein sequence ID" value="CAH1268135.1"/>
    <property type="molecule type" value="Genomic_DNA"/>
</dbReference>
<keyword evidence="1" id="KW-0812">Transmembrane</keyword>